<evidence type="ECO:0000313" key="2">
    <source>
        <dbReference type="Proteomes" id="UP001596472"/>
    </source>
</evidence>
<dbReference type="EMBL" id="JBHTBS010000001">
    <property type="protein sequence ID" value="MFC7336184.1"/>
    <property type="molecule type" value="Genomic_DNA"/>
</dbReference>
<gene>
    <name evidence="1" type="ORF">ACFQY0_03270</name>
</gene>
<proteinExistence type="predicted"/>
<evidence type="ECO:0000313" key="1">
    <source>
        <dbReference type="EMBL" id="MFC7336184.1"/>
    </source>
</evidence>
<protein>
    <submittedName>
        <fullName evidence="1">Uncharacterized protein</fullName>
    </submittedName>
</protein>
<name>A0ABW2L4F6_9BACT</name>
<comment type="caution">
    <text evidence="1">The sequence shown here is derived from an EMBL/GenBank/DDBJ whole genome shotgun (WGS) entry which is preliminary data.</text>
</comment>
<reference evidence="2" key="1">
    <citation type="journal article" date="2019" name="Int. J. Syst. Evol. Microbiol.">
        <title>The Global Catalogue of Microorganisms (GCM) 10K type strain sequencing project: providing services to taxonomists for standard genome sequencing and annotation.</title>
        <authorList>
            <consortium name="The Broad Institute Genomics Platform"/>
            <consortium name="The Broad Institute Genome Sequencing Center for Infectious Disease"/>
            <person name="Wu L."/>
            <person name="Ma J."/>
        </authorList>
    </citation>
    <scope>NUCLEOTIDE SEQUENCE [LARGE SCALE GENOMIC DNA]</scope>
    <source>
        <strain evidence="2">CGMCC 4.1467</strain>
    </source>
</reference>
<sequence>MNRILIPITLSLAAKTVDAAEPEVSLVQYQVGASLSDEVPFDVKPMGHKYGAQLAFLVKGESLVAFKEDSVVIDSITSRDSKELSKSSNGKASWKEGSFPKVGEDGNLASFSVEIRGDLMGKIEGATIKGSVVMLTGGETDEGSATVSKGAKAVEIGPFKVSIAKGGMFAGNGTSIKVQGDYASIIEISATDGGKKLDSSGSSWSGDTKTFSFGKADGDSLEVSIRYWKNLTEIKVPVSVTVGGE</sequence>
<dbReference type="RefSeq" id="WP_379709044.1">
    <property type="nucleotide sequence ID" value="NZ_JBHTBS010000001.1"/>
</dbReference>
<accession>A0ABW2L4F6</accession>
<organism evidence="1 2">
    <name type="scientific">Haloferula chungangensis</name>
    <dbReference type="NCBI Taxonomy" id="1048331"/>
    <lineage>
        <taxon>Bacteria</taxon>
        <taxon>Pseudomonadati</taxon>
        <taxon>Verrucomicrobiota</taxon>
        <taxon>Verrucomicrobiia</taxon>
        <taxon>Verrucomicrobiales</taxon>
        <taxon>Verrucomicrobiaceae</taxon>
        <taxon>Haloferula</taxon>
    </lineage>
</organism>
<dbReference type="Proteomes" id="UP001596472">
    <property type="component" value="Unassembled WGS sequence"/>
</dbReference>
<keyword evidence="2" id="KW-1185">Reference proteome</keyword>